<protein>
    <submittedName>
        <fullName evidence="2">Uncharacterized protein</fullName>
    </submittedName>
</protein>
<evidence type="ECO:0000256" key="1">
    <source>
        <dbReference type="SAM" id="MobiDB-lite"/>
    </source>
</evidence>
<gene>
    <name evidence="2" type="ORF">ACFO5W_16355</name>
</gene>
<accession>A0ABV9C5E4</accession>
<dbReference type="RefSeq" id="WP_266148456.1">
    <property type="nucleotide sequence ID" value="NZ_CP064028.1"/>
</dbReference>
<name>A0ABV9C5E4_9GAMM</name>
<evidence type="ECO:0000313" key="3">
    <source>
        <dbReference type="Proteomes" id="UP001595961"/>
    </source>
</evidence>
<comment type="caution">
    <text evidence="2">The sequence shown here is derived from an EMBL/GenBank/DDBJ whole genome shotgun (WGS) entry which is preliminary data.</text>
</comment>
<reference evidence="3" key="1">
    <citation type="journal article" date="2019" name="Int. J. Syst. Evol. Microbiol.">
        <title>The Global Catalogue of Microorganisms (GCM) 10K type strain sequencing project: providing services to taxonomists for standard genome sequencing and annotation.</title>
        <authorList>
            <consortium name="The Broad Institute Genomics Platform"/>
            <consortium name="The Broad Institute Genome Sequencing Center for Infectious Disease"/>
            <person name="Wu L."/>
            <person name="Ma J."/>
        </authorList>
    </citation>
    <scope>NUCLEOTIDE SEQUENCE [LARGE SCALE GENOMIC DNA]</scope>
    <source>
        <strain evidence="3">CCM 4481</strain>
    </source>
</reference>
<proteinExistence type="predicted"/>
<feature type="region of interest" description="Disordered" evidence="1">
    <location>
        <begin position="1"/>
        <end position="36"/>
    </location>
</feature>
<dbReference type="Proteomes" id="UP001595961">
    <property type="component" value="Unassembled WGS sequence"/>
</dbReference>
<evidence type="ECO:0000313" key="2">
    <source>
        <dbReference type="EMBL" id="MFC4528216.1"/>
    </source>
</evidence>
<sequence length="61" mass="6589">MHTTPPTDQPLPDGDDTDITVPPTIQRHPPGHGLLDALDVAGHDEVQHEAALRDSALRPPR</sequence>
<organism evidence="2 3">
    <name type="scientific">Dyella halodurans</name>
    <dbReference type="NCBI Taxonomy" id="1920171"/>
    <lineage>
        <taxon>Bacteria</taxon>
        <taxon>Pseudomonadati</taxon>
        <taxon>Pseudomonadota</taxon>
        <taxon>Gammaproteobacteria</taxon>
        <taxon>Lysobacterales</taxon>
        <taxon>Rhodanobacteraceae</taxon>
        <taxon>Dyella</taxon>
    </lineage>
</organism>
<keyword evidence="3" id="KW-1185">Reference proteome</keyword>
<dbReference type="EMBL" id="JBHSGA010000018">
    <property type="protein sequence ID" value="MFC4528216.1"/>
    <property type="molecule type" value="Genomic_DNA"/>
</dbReference>